<gene>
    <name evidence="1" type="ordered locus">Bd2771</name>
</gene>
<reference evidence="1 2" key="1">
    <citation type="journal article" date="2004" name="Science">
        <title>A predator unmasked: life cycle of Bdellovibrio bacteriovorus from a genomic perspective.</title>
        <authorList>
            <person name="Rendulic S."/>
            <person name="Jagtap P."/>
            <person name="Rosinus A."/>
            <person name="Eppinger M."/>
            <person name="Baar C."/>
            <person name="Lanz C."/>
            <person name="Keller H."/>
            <person name="Lambert C."/>
            <person name="Evans K.J."/>
            <person name="Goesmann A."/>
            <person name="Meyer F."/>
            <person name="Sockett R.E."/>
            <person name="Schuster S.C."/>
        </authorList>
    </citation>
    <scope>NUCLEOTIDE SEQUENCE [LARGE SCALE GENOMIC DNA]</scope>
    <source>
        <strain evidence="2">ATCC 15356 / DSM 50701 / NCIMB 9529 / HD100</strain>
    </source>
</reference>
<protein>
    <recommendedName>
        <fullName evidence="3">RNA-binding protein</fullName>
    </recommendedName>
</protein>
<keyword evidence="2" id="KW-1185">Reference proteome</keyword>
<evidence type="ECO:0000313" key="1">
    <source>
        <dbReference type="EMBL" id="CAE80555.1"/>
    </source>
</evidence>
<sequence length="121" mass="13111">MVGKGDGNDVVVIRRNGLGSQVQSGDSDKDPVDVRERVRFVLQEMLSCLVAEPSQTTVRVSVGSKTTLYEIDTVSADFGRIVGSKGRTIESMRCLVAAMCGSAGFRAVLQIKDEARFVRKT</sequence>
<proteinExistence type="predicted"/>
<accession>Q6MJK5</accession>
<dbReference type="STRING" id="264462.Bd2771"/>
<dbReference type="CDD" id="cd22533">
    <property type="entry name" value="KH-II_YlqC-like"/>
    <property type="match status" value="1"/>
</dbReference>
<dbReference type="Proteomes" id="UP000008080">
    <property type="component" value="Chromosome"/>
</dbReference>
<dbReference type="eggNOG" id="COG1837">
    <property type="taxonomic scope" value="Bacteria"/>
</dbReference>
<dbReference type="EMBL" id="BX842653">
    <property type="protein sequence ID" value="CAE80555.1"/>
    <property type="molecule type" value="Genomic_DNA"/>
</dbReference>
<dbReference type="InterPro" id="IPR020627">
    <property type="entry name" value="KhpA"/>
</dbReference>
<dbReference type="KEGG" id="bba:Bd2771"/>
<dbReference type="HOGENOM" id="CLU_2033523_0_0_7"/>
<name>Q6MJK5_BDEBA</name>
<organism evidence="1 2">
    <name type="scientific">Bdellovibrio bacteriovorus (strain ATCC 15356 / DSM 50701 / NCIMB 9529 / HD100)</name>
    <dbReference type="NCBI Taxonomy" id="264462"/>
    <lineage>
        <taxon>Bacteria</taxon>
        <taxon>Pseudomonadati</taxon>
        <taxon>Bdellovibrionota</taxon>
        <taxon>Bdellovibrionia</taxon>
        <taxon>Bdellovibrionales</taxon>
        <taxon>Pseudobdellovibrionaceae</taxon>
        <taxon>Bdellovibrio</taxon>
    </lineage>
</organism>
<evidence type="ECO:0008006" key="3">
    <source>
        <dbReference type="Google" id="ProtNLM"/>
    </source>
</evidence>
<dbReference type="Pfam" id="PF13083">
    <property type="entry name" value="KH_KhpA-B"/>
    <property type="match status" value="1"/>
</dbReference>
<dbReference type="GO" id="GO:0003723">
    <property type="term" value="F:RNA binding"/>
    <property type="evidence" value="ECO:0007669"/>
    <property type="project" value="InterPro"/>
</dbReference>
<dbReference type="AlphaFoldDB" id="Q6MJK5"/>
<evidence type="ECO:0000313" key="2">
    <source>
        <dbReference type="Proteomes" id="UP000008080"/>
    </source>
</evidence>